<feature type="coiled-coil region" evidence="1">
    <location>
        <begin position="109"/>
        <end position="175"/>
    </location>
</feature>
<proteinExistence type="predicted"/>
<organism evidence="2 3">
    <name type="scientific">Strongyloides stercoralis</name>
    <name type="common">Threadworm</name>
    <dbReference type="NCBI Taxonomy" id="6248"/>
    <lineage>
        <taxon>Eukaryota</taxon>
        <taxon>Metazoa</taxon>
        <taxon>Ecdysozoa</taxon>
        <taxon>Nematoda</taxon>
        <taxon>Chromadorea</taxon>
        <taxon>Rhabditida</taxon>
        <taxon>Tylenchina</taxon>
        <taxon>Panagrolaimomorpha</taxon>
        <taxon>Strongyloidoidea</taxon>
        <taxon>Strongyloididae</taxon>
        <taxon>Strongyloides</taxon>
    </lineage>
</organism>
<reference evidence="3" key="1">
    <citation type="submission" date="2024-02" db="UniProtKB">
        <authorList>
            <consortium name="WormBaseParasite"/>
        </authorList>
    </citation>
    <scope>IDENTIFICATION</scope>
</reference>
<accession>A0AAF5DHB1</accession>
<protein>
    <submittedName>
        <fullName evidence="3">t-SNARE coiled-coil homology domain-containing protein</fullName>
    </submittedName>
</protein>
<dbReference type="WBParaSite" id="TCONS_00012538.p1">
    <property type="protein sequence ID" value="TCONS_00012538.p1"/>
    <property type="gene ID" value="XLOC_008190"/>
</dbReference>
<evidence type="ECO:0000313" key="3">
    <source>
        <dbReference type="WBParaSite" id="TCONS_00012538.p1"/>
    </source>
</evidence>
<sequence length="226" mass="25804">MGQNELDNIIKMRFTIVFLIIAILAIQSTLQAPERSKRASVNSETIKQVADQLKTIGDGLAKQALAPLQLGTSLAGMIGGCLQEAQIDGKLLTEAVEVENEAQKLMKFAETLDERKANFLNKMKKTNKNNRETRLEGINHRTNEQEINEKLVKRAEELQDQVDSLLKMAKDLEDQTKIFQKVKTRRTKRDFYEIFGHDSWERKPLGRKYDDIKEKLSKLDPTAFKG</sequence>
<dbReference type="Proteomes" id="UP000035681">
    <property type="component" value="Unplaced"/>
</dbReference>
<evidence type="ECO:0000256" key="1">
    <source>
        <dbReference type="SAM" id="Coils"/>
    </source>
</evidence>
<keyword evidence="1" id="KW-0175">Coiled coil</keyword>
<keyword evidence="2" id="KW-1185">Reference proteome</keyword>
<dbReference type="AlphaFoldDB" id="A0AAF5DHB1"/>
<evidence type="ECO:0000313" key="2">
    <source>
        <dbReference type="Proteomes" id="UP000035681"/>
    </source>
</evidence>
<name>A0AAF5DHB1_STRER</name>